<feature type="region of interest" description="Disordered" evidence="1">
    <location>
        <begin position="1"/>
        <end position="29"/>
    </location>
</feature>
<sequence length="29" mass="3064">MPDVHLGPYSGTQLHASFSEGQNACSSSR</sequence>
<feature type="compositionally biased region" description="Polar residues" evidence="1">
    <location>
        <begin position="10"/>
        <end position="29"/>
    </location>
</feature>
<dbReference type="AlphaFoldDB" id="A0A0E9U7P0"/>
<name>A0A0E9U7P0_ANGAN</name>
<reference evidence="2" key="2">
    <citation type="journal article" date="2015" name="Fish Shellfish Immunol.">
        <title>Early steps in the European eel (Anguilla anguilla)-Vibrio vulnificus interaction in the gills: Role of the RtxA13 toxin.</title>
        <authorList>
            <person name="Callol A."/>
            <person name="Pajuelo D."/>
            <person name="Ebbesson L."/>
            <person name="Teles M."/>
            <person name="MacKenzie S."/>
            <person name="Amaro C."/>
        </authorList>
    </citation>
    <scope>NUCLEOTIDE SEQUENCE</scope>
</reference>
<evidence type="ECO:0000256" key="1">
    <source>
        <dbReference type="SAM" id="MobiDB-lite"/>
    </source>
</evidence>
<evidence type="ECO:0000313" key="2">
    <source>
        <dbReference type="EMBL" id="JAH61195.1"/>
    </source>
</evidence>
<protein>
    <submittedName>
        <fullName evidence="2">Uncharacterized protein</fullName>
    </submittedName>
</protein>
<organism evidence="2">
    <name type="scientific">Anguilla anguilla</name>
    <name type="common">European freshwater eel</name>
    <name type="synonym">Muraena anguilla</name>
    <dbReference type="NCBI Taxonomy" id="7936"/>
    <lineage>
        <taxon>Eukaryota</taxon>
        <taxon>Metazoa</taxon>
        <taxon>Chordata</taxon>
        <taxon>Craniata</taxon>
        <taxon>Vertebrata</taxon>
        <taxon>Euteleostomi</taxon>
        <taxon>Actinopterygii</taxon>
        <taxon>Neopterygii</taxon>
        <taxon>Teleostei</taxon>
        <taxon>Anguilliformes</taxon>
        <taxon>Anguillidae</taxon>
        <taxon>Anguilla</taxon>
    </lineage>
</organism>
<accession>A0A0E9U7P0</accession>
<reference evidence="2" key="1">
    <citation type="submission" date="2014-11" db="EMBL/GenBank/DDBJ databases">
        <authorList>
            <person name="Amaro Gonzalez C."/>
        </authorList>
    </citation>
    <scope>NUCLEOTIDE SEQUENCE</scope>
</reference>
<dbReference type="EMBL" id="GBXM01047382">
    <property type="protein sequence ID" value="JAH61195.1"/>
    <property type="molecule type" value="Transcribed_RNA"/>
</dbReference>
<proteinExistence type="predicted"/>